<reference evidence="1" key="1">
    <citation type="submission" date="2022-04" db="EMBL/GenBank/DDBJ databases">
        <title>Genome of the entomopathogenic fungus Entomophthora muscae.</title>
        <authorList>
            <person name="Elya C."/>
            <person name="Lovett B.R."/>
            <person name="Lee E."/>
            <person name="Macias A.M."/>
            <person name="Hajek A.E."/>
            <person name="De Bivort B.L."/>
            <person name="Kasson M.T."/>
            <person name="De Fine Licht H.H."/>
            <person name="Stajich J.E."/>
        </authorList>
    </citation>
    <scope>NUCLEOTIDE SEQUENCE</scope>
    <source>
        <strain evidence="1">Berkeley</strain>
    </source>
</reference>
<name>A0ACC2S253_9FUNG</name>
<proteinExistence type="predicted"/>
<evidence type="ECO:0000313" key="2">
    <source>
        <dbReference type="Proteomes" id="UP001165960"/>
    </source>
</evidence>
<comment type="caution">
    <text evidence="1">The sequence shown here is derived from an EMBL/GenBank/DDBJ whole genome shotgun (WGS) entry which is preliminary data.</text>
</comment>
<protein>
    <submittedName>
        <fullName evidence="1">Uncharacterized protein</fullName>
    </submittedName>
</protein>
<accession>A0ACC2S253</accession>
<dbReference type="Proteomes" id="UP001165960">
    <property type="component" value="Unassembled WGS sequence"/>
</dbReference>
<organism evidence="1 2">
    <name type="scientific">Entomophthora muscae</name>
    <dbReference type="NCBI Taxonomy" id="34485"/>
    <lineage>
        <taxon>Eukaryota</taxon>
        <taxon>Fungi</taxon>
        <taxon>Fungi incertae sedis</taxon>
        <taxon>Zoopagomycota</taxon>
        <taxon>Entomophthoromycotina</taxon>
        <taxon>Entomophthoromycetes</taxon>
        <taxon>Entomophthorales</taxon>
        <taxon>Entomophthoraceae</taxon>
        <taxon>Entomophthora</taxon>
    </lineage>
</organism>
<evidence type="ECO:0000313" key="1">
    <source>
        <dbReference type="EMBL" id="KAJ9056381.1"/>
    </source>
</evidence>
<sequence length="382" mass="43688">MSQILNVAQKARLSLFSIFHRVSESVPTLDSLKGVIARGVVASTRISERLSKEFPPSIFDLEVAKKRKDAARELHKSFYLLRPEYKPTRNPIVLCHGLYGFDKLGFDNLPSLQVHYWQGVTDSLRKLGAKVIVSKVSSTGSIAFRARQLHEMLEQTFSGQEVNLIGHSMGGLDGRYLISHIKEKSYKVASLTTVSTPHRGSYFMDWCRDRLKVGQINSEETLEDHQHQQALVERFTRIFDVPAYSHLTSDYCLNKFNPTTPDSPDVAYYSYNAYLDNMHRLSMLHFPWSIINEREGRNDGLVSLESAKWGQLVETVQAHHFDLVSRFRILNTLGKILGYEDSRYNMSPSLPLPRALLLSPESDFDNVEFYLRMSTFLNSRGF</sequence>
<keyword evidence="2" id="KW-1185">Reference proteome</keyword>
<dbReference type="EMBL" id="QTSX02005947">
    <property type="protein sequence ID" value="KAJ9056381.1"/>
    <property type="molecule type" value="Genomic_DNA"/>
</dbReference>
<gene>
    <name evidence="1" type="ORF">DSO57_1033613</name>
</gene>